<dbReference type="PANTHER" id="PTHR45641">
    <property type="entry name" value="TETRATRICOPEPTIDE REPEAT PROTEIN (AFU_ORTHOLOGUE AFUA_6G03870)"/>
    <property type="match status" value="1"/>
</dbReference>
<evidence type="ECO:0000256" key="6">
    <source>
        <dbReference type="ARBA" id="ARBA00023136"/>
    </source>
</evidence>
<gene>
    <name evidence="9" type="ORF">ACFPN2_16425</name>
</gene>
<accession>A0ABV8SVC0</accession>
<evidence type="ECO:0000313" key="10">
    <source>
        <dbReference type="Proteomes" id="UP001595904"/>
    </source>
</evidence>
<evidence type="ECO:0000256" key="5">
    <source>
        <dbReference type="ARBA" id="ARBA00022989"/>
    </source>
</evidence>
<evidence type="ECO:0000313" key="9">
    <source>
        <dbReference type="EMBL" id="MFC4310680.1"/>
    </source>
</evidence>
<reference evidence="10" key="1">
    <citation type="journal article" date="2019" name="Int. J. Syst. Evol. Microbiol.">
        <title>The Global Catalogue of Microorganisms (GCM) 10K type strain sequencing project: providing services to taxonomists for standard genome sequencing and annotation.</title>
        <authorList>
            <consortium name="The Broad Institute Genomics Platform"/>
            <consortium name="The Broad Institute Genome Sequencing Center for Infectious Disease"/>
            <person name="Wu L."/>
            <person name="Ma J."/>
        </authorList>
    </citation>
    <scope>NUCLEOTIDE SEQUENCE [LARGE SCALE GENOMIC DNA]</scope>
    <source>
        <strain evidence="10">CGMCC 1.10759</strain>
    </source>
</reference>
<dbReference type="Pfam" id="PF03544">
    <property type="entry name" value="TonB_C"/>
    <property type="match status" value="1"/>
</dbReference>
<dbReference type="RefSeq" id="WP_380598365.1">
    <property type="nucleotide sequence ID" value="NZ_JBHSDU010000003.1"/>
</dbReference>
<dbReference type="InterPro" id="IPR006260">
    <property type="entry name" value="TonB/TolA_C"/>
</dbReference>
<dbReference type="InterPro" id="IPR037682">
    <property type="entry name" value="TonB_C"/>
</dbReference>
<keyword evidence="6" id="KW-0472">Membrane</keyword>
<dbReference type="PROSITE" id="PS52015">
    <property type="entry name" value="TONB_CTD"/>
    <property type="match status" value="1"/>
</dbReference>
<comment type="subcellular location">
    <subcellularLocation>
        <location evidence="1">Membrane</location>
        <topology evidence="1">Single-pass membrane protein</topology>
    </subcellularLocation>
</comment>
<keyword evidence="7" id="KW-0732">Signal</keyword>
<dbReference type="PANTHER" id="PTHR45641:SF19">
    <property type="entry name" value="NEPHROCYSTIN-3"/>
    <property type="match status" value="1"/>
</dbReference>
<protein>
    <submittedName>
        <fullName evidence="9">TonB family protein</fullName>
    </submittedName>
</protein>
<name>A0ABV8SVC0_9GAMM</name>
<dbReference type="InterPro" id="IPR019734">
    <property type="entry name" value="TPR_rpt"/>
</dbReference>
<keyword evidence="5" id="KW-1133">Transmembrane helix</keyword>
<dbReference type="SUPFAM" id="SSF48452">
    <property type="entry name" value="TPR-like"/>
    <property type="match status" value="1"/>
</dbReference>
<evidence type="ECO:0000256" key="4">
    <source>
        <dbReference type="ARBA" id="ARBA00022803"/>
    </source>
</evidence>
<keyword evidence="2" id="KW-0812">Transmembrane</keyword>
<feature type="domain" description="TonB C-terminal" evidence="8">
    <location>
        <begin position="360"/>
        <end position="457"/>
    </location>
</feature>
<sequence>MNIRPVLGAVTMSALLGLTGLMAANAAPPPPRPESQQEFWALYDKRDWSAAIEEARRLVEQTRANSRDPLQLASTLTLLGNAQLSGGDRASAEGTFREALQITESQGAGSGPAAVDPLRGLGYSLALLERHEEAVPYLERALIISRRSFGLFDPSQQGLLRQLAASLTRIGRGAEGQKQMLYLQRIGERTYGERDPRMSPVYCVVGDWYVDTGNFMLARERYRAALDVVESRLGKNDLALVLPLRSLARSYLQEVYFISQGYQPMEQRGQMDATPMEPRGINPKYISSDGERALQRALTILDSHADTPPALLADTLIQFGDWYQVKHQPEKALTYYRRAATLVAKDEKAAPEAAGSPLSFPVRVYYPTPPLAMRNRQLAPAQIDEKFVSVEFTVTGSGEVQDAKVVEQNGSQRQASEALEAIRASRYRPKFVNGEPVDTQGVVNREVFKIKKQDGDESQS</sequence>
<feature type="signal peptide" evidence="7">
    <location>
        <begin position="1"/>
        <end position="26"/>
    </location>
</feature>
<keyword evidence="3" id="KW-0677">Repeat</keyword>
<keyword evidence="10" id="KW-1185">Reference proteome</keyword>
<comment type="caution">
    <text evidence="9">The sequence shown here is derived from an EMBL/GenBank/DDBJ whole genome shotgun (WGS) entry which is preliminary data.</text>
</comment>
<evidence type="ECO:0000259" key="8">
    <source>
        <dbReference type="PROSITE" id="PS52015"/>
    </source>
</evidence>
<evidence type="ECO:0000256" key="1">
    <source>
        <dbReference type="ARBA" id="ARBA00004167"/>
    </source>
</evidence>
<dbReference type="Gene3D" id="1.25.40.10">
    <property type="entry name" value="Tetratricopeptide repeat domain"/>
    <property type="match status" value="2"/>
</dbReference>
<dbReference type="SUPFAM" id="SSF74653">
    <property type="entry name" value="TolA/TonB C-terminal domain"/>
    <property type="match status" value="1"/>
</dbReference>
<dbReference type="SMART" id="SM00028">
    <property type="entry name" value="TPR"/>
    <property type="match status" value="4"/>
</dbReference>
<evidence type="ECO:0000256" key="3">
    <source>
        <dbReference type="ARBA" id="ARBA00022737"/>
    </source>
</evidence>
<dbReference type="NCBIfam" id="TIGR01352">
    <property type="entry name" value="tonB_Cterm"/>
    <property type="match status" value="1"/>
</dbReference>
<organism evidence="9 10">
    <name type="scientific">Steroidobacter flavus</name>
    <dbReference type="NCBI Taxonomy" id="1842136"/>
    <lineage>
        <taxon>Bacteria</taxon>
        <taxon>Pseudomonadati</taxon>
        <taxon>Pseudomonadota</taxon>
        <taxon>Gammaproteobacteria</taxon>
        <taxon>Steroidobacterales</taxon>
        <taxon>Steroidobacteraceae</taxon>
        <taxon>Steroidobacter</taxon>
    </lineage>
</organism>
<feature type="chain" id="PRO_5046871001" evidence="7">
    <location>
        <begin position="27"/>
        <end position="460"/>
    </location>
</feature>
<keyword evidence="4" id="KW-0802">TPR repeat</keyword>
<dbReference type="InterPro" id="IPR011990">
    <property type="entry name" value="TPR-like_helical_dom_sf"/>
</dbReference>
<evidence type="ECO:0000256" key="7">
    <source>
        <dbReference type="SAM" id="SignalP"/>
    </source>
</evidence>
<evidence type="ECO:0000256" key="2">
    <source>
        <dbReference type="ARBA" id="ARBA00022692"/>
    </source>
</evidence>
<dbReference type="EMBL" id="JBHSDU010000003">
    <property type="protein sequence ID" value="MFC4310680.1"/>
    <property type="molecule type" value="Genomic_DNA"/>
</dbReference>
<dbReference type="Pfam" id="PF13374">
    <property type="entry name" value="TPR_10"/>
    <property type="match status" value="1"/>
</dbReference>
<dbReference type="Proteomes" id="UP001595904">
    <property type="component" value="Unassembled WGS sequence"/>
</dbReference>
<dbReference type="Gene3D" id="3.30.2420.10">
    <property type="entry name" value="TonB"/>
    <property type="match status" value="1"/>
</dbReference>
<proteinExistence type="predicted"/>